<dbReference type="OrthoDB" id="4448499at2759"/>
<evidence type="ECO:0000313" key="1">
    <source>
        <dbReference type="EMBL" id="KKZ60605.1"/>
    </source>
</evidence>
<evidence type="ECO:0000313" key="2">
    <source>
        <dbReference type="Proteomes" id="UP000034164"/>
    </source>
</evidence>
<name>A0A0G2HSB3_9EURO</name>
<protein>
    <submittedName>
        <fullName evidence="1">Uncharacterized protein</fullName>
    </submittedName>
</protein>
<sequence length="103" mass="11909">MTTFSQEEFEQLLHNFEDNPPDFEDNPLDFEDNSDGFELNFCADIDSLDNELPQPSYFNTTPCPMDASLEVQLAETQNDALEDSMKTMEKLMQLHASFDEKPY</sequence>
<proteinExistence type="predicted"/>
<dbReference type="EMBL" id="LCZI01001521">
    <property type="protein sequence ID" value="KKZ60605.1"/>
    <property type="molecule type" value="Genomic_DNA"/>
</dbReference>
<comment type="caution">
    <text evidence="1">The sequence shown here is derived from an EMBL/GenBank/DDBJ whole genome shotgun (WGS) entry which is preliminary data.</text>
</comment>
<reference evidence="2" key="1">
    <citation type="journal article" date="2015" name="PLoS Genet.">
        <title>The dynamic genome and transcriptome of the human fungal pathogen Blastomyces and close relative Emmonsia.</title>
        <authorList>
            <person name="Munoz J.F."/>
            <person name="Gauthier G.M."/>
            <person name="Desjardins C.A."/>
            <person name="Gallo J.E."/>
            <person name="Holder J."/>
            <person name="Sullivan T.D."/>
            <person name="Marty A.J."/>
            <person name="Carmen J.C."/>
            <person name="Chen Z."/>
            <person name="Ding L."/>
            <person name="Gujja S."/>
            <person name="Magrini V."/>
            <person name="Misas E."/>
            <person name="Mitreva M."/>
            <person name="Priest M."/>
            <person name="Saif S."/>
            <person name="Whiston E.A."/>
            <person name="Young S."/>
            <person name="Zeng Q."/>
            <person name="Goldman W.E."/>
            <person name="Mardis E.R."/>
            <person name="Taylor J.W."/>
            <person name="McEwen J.G."/>
            <person name="Clay O.K."/>
            <person name="Klein B.S."/>
            <person name="Cuomo C.A."/>
        </authorList>
    </citation>
    <scope>NUCLEOTIDE SEQUENCE [LARGE SCALE GENOMIC DNA]</scope>
    <source>
        <strain evidence="2">UAMH 3008</strain>
    </source>
</reference>
<dbReference type="VEuPathDB" id="FungiDB:EMCG_04725"/>
<organism evidence="1 2">
    <name type="scientific">[Emmonsia] crescens</name>
    <dbReference type="NCBI Taxonomy" id="73230"/>
    <lineage>
        <taxon>Eukaryota</taxon>
        <taxon>Fungi</taxon>
        <taxon>Dikarya</taxon>
        <taxon>Ascomycota</taxon>
        <taxon>Pezizomycotina</taxon>
        <taxon>Eurotiomycetes</taxon>
        <taxon>Eurotiomycetidae</taxon>
        <taxon>Onygenales</taxon>
        <taxon>Ajellomycetaceae</taxon>
        <taxon>Emergomyces</taxon>
    </lineage>
</organism>
<accession>A0A0G2HSB3</accession>
<dbReference type="Proteomes" id="UP000034164">
    <property type="component" value="Unassembled WGS sequence"/>
</dbReference>
<dbReference type="AlphaFoldDB" id="A0A0G2HSB3"/>
<gene>
    <name evidence="1" type="ORF">EMCG_04725</name>
</gene>